<dbReference type="InterPro" id="IPR014030">
    <property type="entry name" value="Ketoacyl_synth_N"/>
</dbReference>
<dbReference type="Pfam" id="PF00107">
    <property type="entry name" value="ADH_zinc_N"/>
    <property type="match status" value="1"/>
</dbReference>
<dbReference type="Gene3D" id="3.40.366.10">
    <property type="entry name" value="Malonyl-Coenzyme A Acyl Carrier Protein, domain 2"/>
    <property type="match status" value="1"/>
</dbReference>
<dbReference type="InterPro" id="IPR020806">
    <property type="entry name" value="PKS_PP-bd"/>
</dbReference>
<feature type="domain" description="Carrier" evidence="11">
    <location>
        <begin position="2406"/>
        <end position="2482"/>
    </location>
</feature>
<dbReference type="InterPro" id="IPR016036">
    <property type="entry name" value="Malonyl_transacylase_ACP-bd"/>
</dbReference>
<dbReference type="SUPFAM" id="SSF55048">
    <property type="entry name" value="Probable ACP-binding domain of malonyl-CoA ACP transacylase"/>
    <property type="match status" value="1"/>
</dbReference>
<dbReference type="InterPro" id="IPR020807">
    <property type="entry name" value="PKS_DH"/>
</dbReference>
<evidence type="ECO:0000259" key="12">
    <source>
        <dbReference type="PROSITE" id="PS52004"/>
    </source>
</evidence>
<dbReference type="Pfam" id="PF08659">
    <property type="entry name" value="KR"/>
    <property type="match status" value="1"/>
</dbReference>
<accession>A0A0F4G8T3</accession>
<dbReference type="InterPro" id="IPR036736">
    <property type="entry name" value="ACP-like_sf"/>
</dbReference>
<dbReference type="InterPro" id="IPR009081">
    <property type="entry name" value="PP-bd_ACP"/>
</dbReference>
<dbReference type="Pfam" id="PF08240">
    <property type="entry name" value="ADH_N"/>
    <property type="match status" value="1"/>
</dbReference>
<dbReference type="Pfam" id="PF00550">
    <property type="entry name" value="PP-binding"/>
    <property type="match status" value="1"/>
</dbReference>
<dbReference type="GO" id="GO:0004315">
    <property type="term" value="F:3-oxoacyl-[acyl-carrier-protein] synthase activity"/>
    <property type="evidence" value="ECO:0007669"/>
    <property type="project" value="InterPro"/>
</dbReference>
<dbReference type="SUPFAM" id="SSF50129">
    <property type="entry name" value="GroES-like"/>
    <property type="match status" value="1"/>
</dbReference>
<evidence type="ECO:0000256" key="7">
    <source>
        <dbReference type="ARBA" id="ARBA00023315"/>
    </source>
</evidence>
<dbReference type="Pfam" id="PF14765">
    <property type="entry name" value="PS-DH"/>
    <property type="match status" value="1"/>
</dbReference>
<dbReference type="InterPro" id="IPR057326">
    <property type="entry name" value="KR_dom"/>
</dbReference>
<keyword evidence="10" id="KW-0472">Membrane</keyword>
<dbReference type="CDD" id="cd02440">
    <property type="entry name" value="AdoMet_MTases"/>
    <property type="match status" value="1"/>
</dbReference>
<dbReference type="SUPFAM" id="SSF51735">
    <property type="entry name" value="NAD(P)-binding Rossmann-fold domains"/>
    <property type="match status" value="2"/>
</dbReference>
<protein>
    <submittedName>
        <fullName evidence="14">Polyketide synthase like protein</fullName>
    </submittedName>
</protein>
<dbReference type="SUPFAM" id="SSF53901">
    <property type="entry name" value="Thiolase-like"/>
    <property type="match status" value="1"/>
</dbReference>
<dbReference type="EMBL" id="LAFY01004218">
    <property type="protein sequence ID" value="KJX93771.1"/>
    <property type="molecule type" value="Genomic_DNA"/>
</dbReference>
<dbReference type="Gene3D" id="3.90.180.10">
    <property type="entry name" value="Medium-chain alcohol dehydrogenases, catalytic domain"/>
    <property type="match status" value="1"/>
</dbReference>
<dbReference type="Gene3D" id="1.10.1200.10">
    <property type="entry name" value="ACP-like"/>
    <property type="match status" value="1"/>
</dbReference>
<name>A0A0F4G8T3_9PEZI</name>
<dbReference type="Pfam" id="PF00109">
    <property type="entry name" value="ketoacyl-synt"/>
    <property type="match status" value="1"/>
</dbReference>
<dbReference type="InterPro" id="IPR020843">
    <property type="entry name" value="ER"/>
</dbReference>
<dbReference type="InterPro" id="IPR042104">
    <property type="entry name" value="PKS_dehydratase_sf"/>
</dbReference>
<feature type="domain" description="Ketosynthase family 3 (KS3)" evidence="12">
    <location>
        <begin position="5"/>
        <end position="427"/>
    </location>
</feature>
<dbReference type="InterPro" id="IPR006162">
    <property type="entry name" value="Ppantetheine_attach_site"/>
</dbReference>
<dbReference type="InterPro" id="IPR013217">
    <property type="entry name" value="Methyltransf_12"/>
</dbReference>
<dbReference type="InterPro" id="IPR011032">
    <property type="entry name" value="GroES-like_sf"/>
</dbReference>
<reference evidence="14 15" key="1">
    <citation type="submission" date="2015-03" db="EMBL/GenBank/DDBJ databases">
        <title>RNA-seq based gene annotation and comparative genomics of four Zymoseptoria species reveal species-specific pathogenicity related genes and transposable element activity.</title>
        <authorList>
            <person name="Grandaubert J."/>
            <person name="Bhattacharyya A."/>
            <person name="Stukenbrock E.H."/>
        </authorList>
    </citation>
    <scope>NUCLEOTIDE SEQUENCE [LARGE SCALE GENOMIC DNA]</scope>
    <source>
        <strain evidence="14 15">Zb18110</strain>
    </source>
</reference>
<dbReference type="Proteomes" id="UP000033647">
    <property type="component" value="Unassembled WGS sequence"/>
</dbReference>
<dbReference type="PROSITE" id="PS52004">
    <property type="entry name" value="KS3_2"/>
    <property type="match status" value="1"/>
</dbReference>
<keyword evidence="10" id="KW-0812">Transmembrane</keyword>
<dbReference type="SMART" id="SM00829">
    <property type="entry name" value="PKS_ER"/>
    <property type="match status" value="1"/>
</dbReference>
<dbReference type="InterPro" id="IPR049900">
    <property type="entry name" value="PKS_mFAS_DH"/>
</dbReference>
<evidence type="ECO:0000256" key="2">
    <source>
        <dbReference type="ARBA" id="ARBA00022553"/>
    </source>
</evidence>
<evidence type="ECO:0000256" key="9">
    <source>
        <dbReference type="SAM" id="MobiDB-lite"/>
    </source>
</evidence>
<dbReference type="InterPro" id="IPR018201">
    <property type="entry name" value="Ketoacyl_synth_AS"/>
</dbReference>
<dbReference type="PROSITE" id="PS52019">
    <property type="entry name" value="PKS_MFAS_DH"/>
    <property type="match status" value="1"/>
</dbReference>
<dbReference type="Pfam" id="PF16197">
    <property type="entry name" value="KAsynt_C_assoc"/>
    <property type="match status" value="1"/>
</dbReference>
<keyword evidence="6" id="KW-0511">Multifunctional enzyme</keyword>
<dbReference type="PROSITE" id="PS00012">
    <property type="entry name" value="PHOSPHOPANTETHEINE"/>
    <property type="match status" value="1"/>
</dbReference>
<dbReference type="InterPro" id="IPR001227">
    <property type="entry name" value="Ac_transferase_dom_sf"/>
</dbReference>
<dbReference type="OrthoDB" id="329835at2759"/>
<dbReference type="GO" id="GO:0006633">
    <property type="term" value="P:fatty acid biosynthetic process"/>
    <property type="evidence" value="ECO:0007669"/>
    <property type="project" value="InterPro"/>
</dbReference>
<feature type="region of interest" description="C-terminal hotdog fold" evidence="8">
    <location>
        <begin position="1068"/>
        <end position="1224"/>
    </location>
</feature>
<dbReference type="InterPro" id="IPR016039">
    <property type="entry name" value="Thiolase-like"/>
</dbReference>
<feature type="transmembrane region" description="Helical" evidence="10">
    <location>
        <begin position="2259"/>
        <end position="2285"/>
    </location>
</feature>
<keyword evidence="15" id="KW-1185">Reference proteome</keyword>
<dbReference type="Pfam" id="PF00698">
    <property type="entry name" value="Acyl_transf_1"/>
    <property type="match status" value="1"/>
</dbReference>
<evidence type="ECO:0000256" key="1">
    <source>
        <dbReference type="ARBA" id="ARBA00022450"/>
    </source>
</evidence>
<dbReference type="PROSITE" id="PS00606">
    <property type="entry name" value="KS3_1"/>
    <property type="match status" value="1"/>
</dbReference>
<dbReference type="Pfam" id="PF08242">
    <property type="entry name" value="Methyltransf_12"/>
    <property type="match status" value="1"/>
</dbReference>
<evidence type="ECO:0000313" key="14">
    <source>
        <dbReference type="EMBL" id="KJX93771.1"/>
    </source>
</evidence>
<dbReference type="PANTHER" id="PTHR43775:SF29">
    <property type="entry name" value="ASPERFURANONE POLYKETIDE SYNTHASE AFOG-RELATED"/>
    <property type="match status" value="1"/>
</dbReference>
<evidence type="ECO:0000256" key="6">
    <source>
        <dbReference type="ARBA" id="ARBA00023268"/>
    </source>
</evidence>
<dbReference type="SMART" id="SM00823">
    <property type="entry name" value="PKS_PP"/>
    <property type="match status" value="1"/>
</dbReference>
<dbReference type="GO" id="GO:0031177">
    <property type="term" value="F:phosphopantetheine binding"/>
    <property type="evidence" value="ECO:0007669"/>
    <property type="project" value="InterPro"/>
</dbReference>
<evidence type="ECO:0000256" key="8">
    <source>
        <dbReference type="PROSITE-ProRule" id="PRU01363"/>
    </source>
</evidence>
<dbReference type="InterPro" id="IPR032821">
    <property type="entry name" value="PKS_assoc"/>
</dbReference>
<dbReference type="SMART" id="SM00822">
    <property type="entry name" value="PKS_KR"/>
    <property type="match status" value="1"/>
</dbReference>
<feature type="region of interest" description="Disordered" evidence="9">
    <location>
        <begin position="2387"/>
        <end position="2406"/>
    </location>
</feature>
<evidence type="ECO:0000259" key="11">
    <source>
        <dbReference type="PROSITE" id="PS50075"/>
    </source>
</evidence>
<feature type="region of interest" description="N-terminal hotdog fold" evidence="8">
    <location>
        <begin position="923"/>
        <end position="1050"/>
    </location>
</feature>
<dbReference type="SUPFAM" id="SSF47336">
    <property type="entry name" value="ACP-like"/>
    <property type="match status" value="1"/>
</dbReference>
<dbReference type="InterPro" id="IPR049552">
    <property type="entry name" value="PKS_DH_N"/>
</dbReference>
<dbReference type="Gene3D" id="3.40.50.150">
    <property type="entry name" value="Vaccinia Virus protein VP39"/>
    <property type="match status" value="1"/>
</dbReference>
<dbReference type="InterPro" id="IPR050091">
    <property type="entry name" value="PKS_NRPS_Biosynth_Enz"/>
</dbReference>
<dbReference type="STRING" id="1047168.A0A0F4G8T3"/>
<evidence type="ECO:0000256" key="5">
    <source>
        <dbReference type="ARBA" id="ARBA00023002"/>
    </source>
</evidence>
<dbReference type="CDD" id="cd00833">
    <property type="entry name" value="PKS"/>
    <property type="match status" value="1"/>
</dbReference>
<evidence type="ECO:0000313" key="15">
    <source>
        <dbReference type="Proteomes" id="UP000033647"/>
    </source>
</evidence>
<dbReference type="SUPFAM" id="SSF53335">
    <property type="entry name" value="S-adenosyl-L-methionine-dependent methyltransferases"/>
    <property type="match status" value="1"/>
</dbReference>
<evidence type="ECO:0000256" key="10">
    <source>
        <dbReference type="SAM" id="Phobius"/>
    </source>
</evidence>
<gene>
    <name evidence="14" type="ORF">TI39_contig4259g00003</name>
</gene>
<dbReference type="InterPro" id="IPR014031">
    <property type="entry name" value="Ketoacyl_synth_C"/>
</dbReference>
<feature type="domain" description="PKS/mFAS DH" evidence="13">
    <location>
        <begin position="923"/>
        <end position="1224"/>
    </location>
</feature>
<dbReference type="Pfam" id="PF02801">
    <property type="entry name" value="Ketoacyl-synt_C"/>
    <property type="match status" value="1"/>
</dbReference>
<dbReference type="InterPro" id="IPR016035">
    <property type="entry name" value="Acyl_Trfase/lysoPLipase"/>
</dbReference>
<dbReference type="Gene3D" id="3.40.50.720">
    <property type="entry name" value="NAD(P)-binding Rossmann-like Domain"/>
    <property type="match status" value="1"/>
</dbReference>
<dbReference type="SMART" id="SM00825">
    <property type="entry name" value="PKS_KS"/>
    <property type="match status" value="1"/>
</dbReference>
<dbReference type="GO" id="GO:0016491">
    <property type="term" value="F:oxidoreductase activity"/>
    <property type="evidence" value="ECO:0007669"/>
    <property type="project" value="UniProtKB-KW"/>
</dbReference>
<dbReference type="Gene3D" id="3.10.129.110">
    <property type="entry name" value="Polyketide synthase dehydratase"/>
    <property type="match status" value="1"/>
</dbReference>
<feature type="active site" description="Proton acceptor; for dehydratase activity" evidence="8">
    <location>
        <position position="955"/>
    </location>
</feature>
<feature type="compositionally biased region" description="Basic and acidic residues" evidence="9">
    <location>
        <begin position="2389"/>
        <end position="2404"/>
    </location>
</feature>
<dbReference type="InterPro" id="IPR013154">
    <property type="entry name" value="ADH-like_N"/>
</dbReference>
<dbReference type="GO" id="GO:0004312">
    <property type="term" value="F:fatty acid synthase activity"/>
    <property type="evidence" value="ECO:0007669"/>
    <property type="project" value="TreeGrafter"/>
</dbReference>
<dbReference type="PANTHER" id="PTHR43775">
    <property type="entry name" value="FATTY ACID SYNTHASE"/>
    <property type="match status" value="1"/>
</dbReference>
<dbReference type="InterPro" id="IPR049551">
    <property type="entry name" value="PKS_DH_C"/>
</dbReference>
<dbReference type="InterPro" id="IPR036291">
    <property type="entry name" value="NAD(P)-bd_dom_sf"/>
</dbReference>
<dbReference type="GO" id="GO:0044550">
    <property type="term" value="P:secondary metabolite biosynthetic process"/>
    <property type="evidence" value="ECO:0007669"/>
    <property type="project" value="UniProtKB-ARBA"/>
</dbReference>
<sequence>MANNQQPLAVVGYSYRAPEVGRSNLWELLEQARSAWSPVPPERFDAKAYYHPSSERAGCITSSGGHFLPGDVFAFDAPFFNFRSDEAKYVDPKVRMLLECTWEAMESAGIRPIDLARTKIGVFAATGASDYVTQLMDDMPTSSSFTALGTAPCMTSNRISHFFDLVGPSVSLEAACATGGYALHMACQSVRSGECEAALAGGCVLNLGPENFSTLDTVGTLSAEGKSYSWDARANGFGRGEGATCLLIKPLADAIKAGDPIRAVIRNSTASHCGRTPGISMPSQQAHERLFRELHEQVGLDPRDTTYVEGHGTGTPVGDPVDASAIAAVFGRDRSPSLPVYLGSIKANVGHLEEASGLLSVVKGIMMIERERLLPTANFNELNPSIKGGEKLCVLKESLAWPAGTFKRVAVGNYGFGGANSAVLLEEAPSDSTRLPQGGNGGVNEPLNEQAQRLFVFSAKSSQSLDSYLTTFQQYTHDLPQRSTNDLCFTLGQRRAHLPYRAAFAADSISSLSETIAASLASGGVKSSKSGDLDMTFIFTGQGAQYFRMAVGLSRHPVFATAMREADSYLASLGASWSLQEELAKFEPDSRIDEPAISQPACTAVQLALVRLLRVFGITPSKVMGHSSGEIAAAFAADMVSFKSALAIAFFRGQAATEVRDDGNISGGMLAVGISPEGARELLPQDGEGYATIAAYNSANSVTISGDDLAIDAIQKEAEGRGLFARKLRTGIAYHSKHMEKVAEKYASMIRPHCLIDSPAGSPDETTVFVSSVTGMREHKKFVADSSYWVRNLLQPVRFSEALGELLSIQGKEAEQSLRSSVLVEIGPHSALQNPIKDTLKSLARTQVIYAPSLVRRADDVESILGLTARLFKIGLDVDFGAVNQIQLAKVLPDLPPYEWNKATFRHQSRLTRQKLHPEFPYNTLLGWKSPTDIHPDQSFRQVFTLDDMPWLRDHVVGGDVIFPMAGYLCMAVEAIRLTSWSPPTSVLLRDIHVQKALTIQEDEQVQLTTRLRPLSNSSEDRSFELISLSPSDEWIVHCRGIIKPEYSVVESALAAQIETVIADQDRLDECNVEEEYAAMKRSGINWGPMFQGMTSLRAKKGTTVHTVGLRSSDYERFFTDESPVTVDAPLLDCFNHSVGLVQGREGEKSNTTVPTFISRARISNTIKSDNFTIGTVMPRHDPKSGNCVLNLCAFATGENGSLQQPVLEVEGLTLRCISKADNSASNSSIPRSFMWNKIPSLELADHADLAALMPSNPGNEAEMQEDIRVRNVGIYYSAQALNAVKDKDMSHLPAHFSKWLAWARHMVAEWSVDMERVKATIPDVSQTSSQGQLNCVVGEELVRILNGEVEPLEIMLRDDLLNRYYQGHQPTVRGAEGIARYVRLLASIKPDMRVLEIGGGTGSATPATMEALESQALTDAPWHYTFTDITAGFFPAAKEKLRHFGTERVKYQRLDISQDPLQQGFSGESYDLIIAGLVLHATPNIEDTLRNARTLLKPGGKLVMLEFVDADVAALPFTLLPGWWNAEDRYRSELGPELPLDSWRMALQEAGFSGIDHSFSVSTNPATGAPVMSVICSSREGEKDPVDSDKQPAKITVVGQLTDSDPLDFTMSVTDAVKAHCSVVPDVTTLPKFAASDEQYCIYIDRVDHSLLKDLSEASFEILKSTLLNTGGLLWVIPEGADPDAYLISGMLRAMRLEDTSKNFFLLTEVPQDAIGARTVSRVAKQLLTSTLAPDEEQDFIWFNGQIMLPRLKENLVAKEKFDLNAGSLVRKERPLWRDDSSAALELNIETVGDPSTVYFQETKIAGQNLDKDEVLIRLEAAALNVRDLQVLNGRLPWTTPGVEGVGTVVHTGSSVAELKEGDRVMFLTERGAMATHIQLPDHNAVKLPAEMTGSEIAGFPLAYTTAHIALSHVSQVTQGDTVLIHGAVDMVGQMCIAVAQRLGATVFASANTADERSDLCTKYGIPSSNVLSSDASEVREGILKATRGEGVHVLINNANNDTLMQESAEVVADFGRWVNFRTADQQNDDGSHVNHTLMARNVTLRVIDVHQYIKHRPQLVTESLREAVEVLQSPAGKYLMQSQTTLPISQLATGIQKLQSAPDNKILLTMGQNESVIGEAHSLVQSTGPLLRSDATYVISGGTGGIGRSLAAWMFENGAGNVVLLGRSGASRPEVVELLEKYSGLRAIACDVCNRNDLSKALQGIQDLPPVRGVVHGAFYIRDSLLVNHTYEDWTRITSPKVQGTYNLDALLPDLDFFISLASMNCIIGLVGVTIYAGTSSFLEAFTKYRRSRGQPATTIHLPVVEETGYVANLNMVEEMKGTHGISLKMSHIKTLVQGAIEGSASGLCPDGTAISGVLWPMNRGMRWEHWPHVRALTSALLASGDASDKHETSRSESKRAGGESSAGLLDALIAKVADMTMMDIEEIPPEMPLSQLGLDSLVAVELRNWIKRETKAELPLTKIVGAKNLKELAEYIASC</sequence>
<evidence type="ECO:0000256" key="4">
    <source>
        <dbReference type="ARBA" id="ARBA00022857"/>
    </source>
</evidence>
<dbReference type="PROSITE" id="PS50075">
    <property type="entry name" value="CARRIER"/>
    <property type="match status" value="1"/>
</dbReference>
<dbReference type="InterPro" id="IPR013149">
    <property type="entry name" value="ADH-like_C"/>
</dbReference>
<organism evidence="14 15">
    <name type="scientific">Zymoseptoria brevis</name>
    <dbReference type="NCBI Taxonomy" id="1047168"/>
    <lineage>
        <taxon>Eukaryota</taxon>
        <taxon>Fungi</taxon>
        <taxon>Dikarya</taxon>
        <taxon>Ascomycota</taxon>
        <taxon>Pezizomycotina</taxon>
        <taxon>Dothideomycetes</taxon>
        <taxon>Dothideomycetidae</taxon>
        <taxon>Mycosphaerellales</taxon>
        <taxon>Mycosphaerellaceae</taxon>
        <taxon>Zymoseptoria</taxon>
    </lineage>
</organism>
<dbReference type="Pfam" id="PF21089">
    <property type="entry name" value="PKS_DH_N"/>
    <property type="match status" value="1"/>
</dbReference>
<keyword evidence="3" id="KW-0808">Transferase</keyword>
<keyword evidence="7" id="KW-0012">Acyltransferase</keyword>
<dbReference type="InterPro" id="IPR013968">
    <property type="entry name" value="PKS_KR"/>
</dbReference>
<dbReference type="Gene3D" id="3.40.47.10">
    <property type="match status" value="1"/>
</dbReference>
<keyword evidence="10" id="KW-1133">Transmembrane helix</keyword>
<comment type="caution">
    <text evidence="14">The sequence shown here is derived from an EMBL/GenBank/DDBJ whole genome shotgun (WGS) entry which is preliminary data.</text>
</comment>
<feature type="active site" description="Proton donor; for dehydratase activity" evidence="8">
    <location>
        <position position="1133"/>
    </location>
</feature>
<dbReference type="InterPro" id="IPR014043">
    <property type="entry name" value="Acyl_transferase_dom"/>
</dbReference>
<dbReference type="InterPro" id="IPR020841">
    <property type="entry name" value="PKS_Beta-ketoAc_synthase_dom"/>
</dbReference>
<keyword evidence="2" id="KW-0597">Phosphoprotein</keyword>
<dbReference type="InterPro" id="IPR029063">
    <property type="entry name" value="SAM-dependent_MTases_sf"/>
</dbReference>
<keyword evidence="4" id="KW-0521">NADP</keyword>
<keyword evidence="5" id="KW-0560">Oxidoreductase</keyword>
<dbReference type="CDD" id="cd05195">
    <property type="entry name" value="enoyl_red"/>
    <property type="match status" value="1"/>
</dbReference>
<evidence type="ECO:0000259" key="13">
    <source>
        <dbReference type="PROSITE" id="PS52019"/>
    </source>
</evidence>
<dbReference type="SUPFAM" id="SSF52151">
    <property type="entry name" value="FabD/lysophospholipase-like"/>
    <property type="match status" value="1"/>
</dbReference>
<evidence type="ECO:0000256" key="3">
    <source>
        <dbReference type="ARBA" id="ARBA00022679"/>
    </source>
</evidence>
<dbReference type="SMART" id="SM00827">
    <property type="entry name" value="PKS_AT"/>
    <property type="match status" value="1"/>
</dbReference>
<proteinExistence type="predicted"/>
<keyword evidence="1" id="KW-0596">Phosphopantetheine</keyword>
<dbReference type="SMART" id="SM00826">
    <property type="entry name" value="PKS_DH"/>
    <property type="match status" value="1"/>
</dbReference>